<dbReference type="InterPro" id="IPR007016">
    <property type="entry name" value="O-antigen_ligase-rel_domated"/>
</dbReference>
<name>A0ABV3TGB0_9RHOB</name>
<comment type="subcellular location">
    <subcellularLocation>
        <location evidence="1">Membrane</location>
        <topology evidence="1">Multi-pass membrane protein</topology>
    </subcellularLocation>
</comment>
<evidence type="ECO:0000256" key="5">
    <source>
        <dbReference type="SAM" id="MobiDB-lite"/>
    </source>
</evidence>
<dbReference type="GO" id="GO:0016874">
    <property type="term" value="F:ligase activity"/>
    <property type="evidence" value="ECO:0007669"/>
    <property type="project" value="UniProtKB-KW"/>
</dbReference>
<keyword evidence="8" id="KW-0436">Ligase</keyword>
<evidence type="ECO:0000256" key="2">
    <source>
        <dbReference type="ARBA" id="ARBA00022692"/>
    </source>
</evidence>
<dbReference type="EMBL" id="JBFRYC010000002">
    <property type="protein sequence ID" value="MEX1660632.1"/>
    <property type="molecule type" value="Genomic_DNA"/>
</dbReference>
<feature type="domain" description="O-antigen ligase-related" evidence="7">
    <location>
        <begin position="221"/>
        <end position="354"/>
    </location>
</feature>
<gene>
    <name evidence="8" type="ORF">AB4874_03075</name>
</gene>
<feature type="transmembrane region" description="Helical" evidence="6">
    <location>
        <begin position="99"/>
        <end position="117"/>
    </location>
</feature>
<comment type="caution">
    <text evidence="8">The sequence shown here is derived from an EMBL/GenBank/DDBJ whole genome shotgun (WGS) entry which is preliminary data.</text>
</comment>
<accession>A0ABV3TGB0</accession>
<feature type="transmembrane region" description="Helical" evidence="6">
    <location>
        <begin position="223"/>
        <end position="252"/>
    </location>
</feature>
<feature type="transmembrane region" description="Helical" evidence="6">
    <location>
        <begin position="73"/>
        <end position="93"/>
    </location>
</feature>
<dbReference type="RefSeq" id="WP_368390890.1">
    <property type="nucleotide sequence ID" value="NZ_JBFRYC010000002.1"/>
</dbReference>
<evidence type="ECO:0000256" key="4">
    <source>
        <dbReference type="ARBA" id="ARBA00023136"/>
    </source>
</evidence>
<feature type="transmembrane region" description="Helical" evidence="6">
    <location>
        <begin position="258"/>
        <end position="277"/>
    </location>
</feature>
<feature type="transmembrane region" description="Helical" evidence="6">
    <location>
        <begin position="45"/>
        <end position="66"/>
    </location>
</feature>
<feature type="transmembrane region" description="Helical" evidence="6">
    <location>
        <begin position="382"/>
        <end position="411"/>
    </location>
</feature>
<evidence type="ECO:0000256" key="6">
    <source>
        <dbReference type="SAM" id="Phobius"/>
    </source>
</evidence>
<evidence type="ECO:0000256" key="3">
    <source>
        <dbReference type="ARBA" id="ARBA00022989"/>
    </source>
</evidence>
<keyword evidence="3 6" id="KW-1133">Transmembrane helix</keyword>
<dbReference type="InterPro" id="IPR051533">
    <property type="entry name" value="WaaL-like"/>
</dbReference>
<evidence type="ECO:0000313" key="9">
    <source>
        <dbReference type="Proteomes" id="UP001557465"/>
    </source>
</evidence>
<protein>
    <submittedName>
        <fullName evidence="8">O-antigen ligase family protein</fullName>
    </submittedName>
</protein>
<reference evidence="8 9" key="1">
    <citation type="journal article" date="2011" name="Int. J. Syst. Evol. Microbiol.">
        <title>Zhongshania antarctica gen. nov., sp. nov. and Zhongshania guokunii sp. nov., gammaproteobacteria respectively isolated from coastal attached (fast) ice and surface seawater of the Antarctic.</title>
        <authorList>
            <person name="Li H.J."/>
            <person name="Zhang X.Y."/>
            <person name="Chen C.X."/>
            <person name="Zhang Y.J."/>
            <person name="Gao Z.M."/>
            <person name="Yu Y."/>
            <person name="Chen X.L."/>
            <person name="Chen B."/>
            <person name="Zhang Y.Z."/>
        </authorList>
    </citation>
    <scope>NUCLEOTIDE SEQUENCE [LARGE SCALE GENOMIC DNA]</scope>
    <source>
        <strain evidence="8 9">15-R06ZXC-3</strain>
    </source>
</reference>
<dbReference type="PANTHER" id="PTHR37422">
    <property type="entry name" value="TEICHURONIC ACID BIOSYNTHESIS PROTEIN TUAE"/>
    <property type="match status" value="1"/>
</dbReference>
<feature type="region of interest" description="Disordered" evidence="5">
    <location>
        <begin position="426"/>
        <end position="452"/>
    </location>
</feature>
<feature type="transmembrane region" description="Helical" evidence="6">
    <location>
        <begin position="338"/>
        <end position="361"/>
    </location>
</feature>
<dbReference type="PANTHER" id="PTHR37422:SF13">
    <property type="entry name" value="LIPOPOLYSACCHARIDE BIOSYNTHESIS PROTEIN PA4999-RELATED"/>
    <property type="match status" value="1"/>
</dbReference>
<keyword evidence="2 6" id="KW-0812">Transmembrane</keyword>
<keyword evidence="9" id="KW-1185">Reference proteome</keyword>
<feature type="transmembrane region" description="Helical" evidence="6">
    <location>
        <begin position="191"/>
        <end position="211"/>
    </location>
</feature>
<organism evidence="8 9">
    <name type="scientific">Thioclava arctica</name>
    <dbReference type="NCBI Taxonomy" id="3238301"/>
    <lineage>
        <taxon>Bacteria</taxon>
        <taxon>Pseudomonadati</taxon>
        <taxon>Pseudomonadota</taxon>
        <taxon>Alphaproteobacteria</taxon>
        <taxon>Rhodobacterales</taxon>
        <taxon>Paracoccaceae</taxon>
        <taxon>Thioclava</taxon>
    </lineage>
</organism>
<evidence type="ECO:0000259" key="7">
    <source>
        <dbReference type="Pfam" id="PF04932"/>
    </source>
</evidence>
<evidence type="ECO:0000256" key="1">
    <source>
        <dbReference type="ARBA" id="ARBA00004141"/>
    </source>
</evidence>
<proteinExistence type="predicted"/>
<evidence type="ECO:0000313" key="8">
    <source>
        <dbReference type="EMBL" id="MEX1660632.1"/>
    </source>
</evidence>
<dbReference type="Proteomes" id="UP001557465">
    <property type="component" value="Unassembled WGS sequence"/>
</dbReference>
<dbReference type="Pfam" id="PF04932">
    <property type="entry name" value="Wzy_C"/>
    <property type="match status" value="1"/>
</dbReference>
<feature type="transmembrane region" description="Helical" evidence="6">
    <location>
        <begin position="129"/>
        <end position="147"/>
    </location>
</feature>
<keyword evidence="4 6" id="KW-0472">Membrane</keyword>
<sequence length="452" mass="50550">MRRVSLAGPTAAPGDVALASAKLPFPVLIMLISILLPVEFNLGPLAMTGLRMVLIVMILPLLAGLFSGRYGRLMAVDWLFLAHFFWLTIALAVNNPDRVIQQAGSVGLEFLGGYLMGRAYIRTREDFAALSRALIFSFVLMLPFTAYETITGTPLIPTLIDKVPGLGSVNIVYADPRMGLERVQGPFDHPIHFGIYASVAFPLAFVAFDGVRSMRWRVLMSAIVVGSGMLALSSGALLALLLQIGLIGWSIMFRSITWRWWLLVGLFVTAYVGIDLLSNRTPIKVFMSYATFSAHTAYWRGIIFDWGMKNVWANPIFGLGLRDWVRPSYMHSGSMDNFWLVMAVRYGIPGFLLVAGGYALAVAQIMRRDFSQDFRLLVFRRAWVFTFLGLSFALCTVHVWGAVYSFVFFMFGSGVWLIRATEQQDEIPDNDEPSTPTSRYTRFASLRERAQR</sequence>